<dbReference type="EMBL" id="BTRK01000001">
    <property type="protein sequence ID" value="GMR34228.1"/>
    <property type="molecule type" value="Genomic_DNA"/>
</dbReference>
<dbReference type="AlphaFoldDB" id="A0AAN4Z938"/>
<evidence type="ECO:0000313" key="2">
    <source>
        <dbReference type="EMBL" id="GMR34228.1"/>
    </source>
</evidence>
<keyword evidence="3" id="KW-1185">Reference proteome</keyword>
<reference evidence="3" key="1">
    <citation type="submission" date="2022-10" db="EMBL/GenBank/DDBJ databases">
        <title>Genome assembly of Pristionchus species.</title>
        <authorList>
            <person name="Yoshida K."/>
            <person name="Sommer R.J."/>
        </authorList>
    </citation>
    <scope>NUCLEOTIDE SEQUENCE [LARGE SCALE GENOMIC DNA]</scope>
    <source>
        <strain evidence="3">RS5460</strain>
    </source>
</reference>
<organism evidence="2 3">
    <name type="scientific">Pristionchus mayeri</name>
    <dbReference type="NCBI Taxonomy" id="1317129"/>
    <lineage>
        <taxon>Eukaryota</taxon>
        <taxon>Metazoa</taxon>
        <taxon>Ecdysozoa</taxon>
        <taxon>Nematoda</taxon>
        <taxon>Chromadorea</taxon>
        <taxon>Rhabditida</taxon>
        <taxon>Rhabditina</taxon>
        <taxon>Diplogasteromorpha</taxon>
        <taxon>Diplogasteroidea</taxon>
        <taxon>Neodiplogasteridae</taxon>
        <taxon>Pristionchus</taxon>
    </lineage>
</organism>
<name>A0AAN4Z938_9BILA</name>
<feature type="signal peptide" evidence="1">
    <location>
        <begin position="1"/>
        <end position="19"/>
    </location>
</feature>
<dbReference type="Proteomes" id="UP001328107">
    <property type="component" value="Unassembled WGS sequence"/>
</dbReference>
<evidence type="ECO:0000256" key="1">
    <source>
        <dbReference type="SAM" id="SignalP"/>
    </source>
</evidence>
<accession>A0AAN4Z938</accession>
<protein>
    <submittedName>
        <fullName evidence="2">Uncharacterized protein</fullName>
    </submittedName>
</protein>
<feature type="non-terminal residue" evidence="2">
    <location>
        <position position="1"/>
    </location>
</feature>
<proteinExistence type="predicted"/>
<gene>
    <name evidence="2" type="ORF">PMAYCL1PPCAC_04423</name>
</gene>
<feature type="non-terminal residue" evidence="2">
    <location>
        <position position="148"/>
    </location>
</feature>
<sequence>RTMILFYAILVTYFSSASGSIDLPPPAPALASIDGDIDYFVKKTAAYLVFRIPKVVEASVVDKNALIYMMQEYTKLLYKKHNIPLPEDFDTYLPHFVLPGEANYKPTDKKKRSAHKIIEFDVDVVEEDIGYGEPSADFEIIGPLDKDE</sequence>
<feature type="chain" id="PRO_5042998982" evidence="1">
    <location>
        <begin position="20"/>
        <end position="148"/>
    </location>
</feature>
<keyword evidence="1" id="KW-0732">Signal</keyword>
<comment type="caution">
    <text evidence="2">The sequence shown here is derived from an EMBL/GenBank/DDBJ whole genome shotgun (WGS) entry which is preliminary data.</text>
</comment>
<evidence type="ECO:0000313" key="3">
    <source>
        <dbReference type="Proteomes" id="UP001328107"/>
    </source>
</evidence>